<evidence type="ECO:0000256" key="2">
    <source>
        <dbReference type="SAM" id="MobiDB-lite"/>
    </source>
</evidence>
<name>A0A4Z0W4H2_9GAMM</name>
<feature type="region of interest" description="Disordered" evidence="2">
    <location>
        <begin position="194"/>
        <end position="221"/>
    </location>
</feature>
<proteinExistence type="predicted"/>
<evidence type="ECO:0000313" key="3">
    <source>
        <dbReference type="EMBL" id="TGG90228.1"/>
    </source>
</evidence>
<sequence>MRIFSLLVMAALMAACSQPQLITQAPPTLGPVSPYGGLDCDPRSEVATLITGSLCDPMNWLTAQYQLQALSPDERRALLLTEPLDGDYGLMVMALLHSQPDSPTTLRSLSQDALQALLPRAPHDLYLHLHQLSRYNGALLEQEHRLAEQHRALMVRGDAHNAQQRIIETLQQALAATREQLAEKQAQVEALTDIESNLGGDRDNDRTLPQPLELRLNDDDE</sequence>
<dbReference type="AlphaFoldDB" id="A0A4Z0W4H2"/>
<reference evidence="3 4" key="1">
    <citation type="submission" date="2019-04" db="EMBL/GenBank/DDBJ databases">
        <title>Natronospirillum operosus gen. nov., sp. nov., a haloalkaliphilic satellite isolated from decaying biomass of laboratory culture of cyanobacterium Geitlerinema sp. and proposal of Natronospirillaceae fam. nov. and Saccharospirillaceae fam. nov.</title>
        <authorList>
            <person name="Kevbrin V."/>
            <person name="Boltyanskaya Y."/>
            <person name="Koziaeva V."/>
            <person name="Grouzdev D.S."/>
            <person name="Park M."/>
            <person name="Cho J."/>
        </authorList>
    </citation>
    <scope>NUCLEOTIDE SEQUENCE [LARGE SCALE GENOMIC DNA]</scope>
    <source>
        <strain evidence="3 4">G-116</strain>
    </source>
</reference>
<gene>
    <name evidence="3" type="ORF">E4656_19065</name>
</gene>
<dbReference type="RefSeq" id="WP_135484921.1">
    <property type="nucleotide sequence ID" value="NZ_SRMF01000015.1"/>
</dbReference>
<accession>A0A4Z0W4H2</accession>
<dbReference type="EMBL" id="SRMF01000015">
    <property type="protein sequence ID" value="TGG90228.1"/>
    <property type="molecule type" value="Genomic_DNA"/>
</dbReference>
<keyword evidence="4" id="KW-1185">Reference proteome</keyword>
<evidence type="ECO:0000313" key="4">
    <source>
        <dbReference type="Proteomes" id="UP000297475"/>
    </source>
</evidence>
<feature type="coiled-coil region" evidence="1">
    <location>
        <begin position="160"/>
        <end position="194"/>
    </location>
</feature>
<dbReference type="Proteomes" id="UP000297475">
    <property type="component" value="Unassembled WGS sequence"/>
</dbReference>
<evidence type="ECO:0000256" key="1">
    <source>
        <dbReference type="SAM" id="Coils"/>
    </source>
</evidence>
<comment type="caution">
    <text evidence="3">The sequence shown here is derived from an EMBL/GenBank/DDBJ whole genome shotgun (WGS) entry which is preliminary data.</text>
</comment>
<organism evidence="3 4">
    <name type="scientific">Natronospirillum operosum</name>
    <dbReference type="NCBI Taxonomy" id="2759953"/>
    <lineage>
        <taxon>Bacteria</taxon>
        <taxon>Pseudomonadati</taxon>
        <taxon>Pseudomonadota</taxon>
        <taxon>Gammaproteobacteria</taxon>
        <taxon>Oceanospirillales</taxon>
        <taxon>Natronospirillaceae</taxon>
        <taxon>Natronospirillum</taxon>
    </lineage>
</organism>
<keyword evidence="1" id="KW-0175">Coiled coil</keyword>
<dbReference type="PROSITE" id="PS51257">
    <property type="entry name" value="PROKAR_LIPOPROTEIN"/>
    <property type="match status" value="1"/>
</dbReference>
<protein>
    <submittedName>
        <fullName evidence="3">Uncharacterized protein</fullName>
    </submittedName>
</protein>